<evidence type="ECO:0000256" key="22">
    <source>
        <dbReference type="ARBA" id="ARBA00022998"/>
    </source>
</evidence>
<evidence type="ECO:0000256" key="24">
    <source>
        <dbReference type="ARBA" id="ARBA00023136"/>
    </source>
</evidence>
<evidence type="ECO:0000256" key="5">
    <source>
        <dbReference type="ARBA" id="ARBA00004555"/>
    </source>
</evidence>
<dbReference type="InterPro" id="IPR032628">
    <property type="entry name" value="AC_N"/>
</dbReference>
<feature type="transmembrane region" description="Helical" evidence="34">
    <location>
        <begin position="51"/>
        <end position="70"/>
    </location>
</feature>
<keyword evidence="16 29" id="KW-0547">Nucleotide-binding</keyword>
<feature type="binding site" evidence="30">
    <location>
        <begin position="327"/>
        <end position="329"/>
    </location>
    <ligand>
        <name>ATP</name>
        <dbReference type="ChEBI" id="CHEBI:30616"/>
    </ligand>
</feature>
<keyword evidence="7" id="KW-1003">Cell membrane</keyword>
<dbReference type="GO" id="GO:0035556">
    <property type="term" value="P:intracellular signal transduction"/>
    <property type="evidence" value="ECO:0007669"/>
    <property type="project" value="InterPro"/>
</dbReference>
<evidence type="ECO:0000256" key="32">
    <source>
        <dbReference type="RuleBase" id="RU000405"/>
    </source>
</evidence>
<evidence type="ECO:0000256" key="27">
    <source>
        <dbReference type="ARBA" id="ARBA00023239"/>
    </source>
</evidence>
<dbReference type="GO" id="GO:0005794">
    <property type="term" value="C:Golgi apparatus"/>
    <property type="evidence" value="ECO:0007669"/>
    <property type="project" value="UniProtKB-SubCell"/>
</dbReference>
<keyword evidence="19" id="KW-0832">Ubl conjugation</keyword>
<evidence type="ECO:0000256" key="16">
    <source>
        <dbReference type="ARBA" id="ARBA00022741"/>
    </source>
</evidence>
<feature type="compositionally biased region" description="Low complexity" evidence="33">
    <location>
        <begin position="1098"/>
        <end position="1110"/>
    </location>
</feature>
<evidence type="ECO:0000256" key="2">
    <source>
        <dbReference type="ARBA" id="ARBA00001936"/>
    </source>
</evidence>
<feature type="region of interest" description="Disordered" evidence="33">
    <location>
        <begin position="1083"/>
        <end position="1183"/>
    </location>
</feature>
<dbReference type="EMBL" id="JADBJN010000002">
    <property type="protein sequence ID" value="KAG5675848.1"/>
    <property type="molecule type" value="Genomic_DNA"/>
</dbReference>
<feature type="binding site" evidence="31">
    <location>
        <position position="286"/>
    </location>
    <ligand>
        <name>Mg(2+)</name>
        <dbReference type="ChEBI" id="CHEBI:18420"/>
        <label>2</label>
        <note>catalytic</note>
    </ligand>
</feature>
<keyword evidence="22 29" id="KW-0115">cAMP biosynthesis</keyword>
<feature type="transmembrane region" description="Helical" evidence="34">
    <location>
        <begin position="721"/>
        <end position="739"/>
    </location>
</feature>
<evidence type="ECO:0000256" key="6">
    <source>
        <dbReference type="ARBA" id="ARBA00004651"/>
    </source>
</evidence>
<feature type="compositionally biased region" description="Polar residues" evidence="33">
    <location>
        <begin position="1111"/>
        <end position="1123"/>
    </location>
</feature>
<dbReference type="FunFam" id="3.30.70.1230:FF:000009">
    <property type="entry name" value="Adenylate cyclase"/>
    <property type="match status" value="1"/>
</dbReference>
<feature type="transmembrane region" description="Helical" evidence="34">
    <location>
        <begin position="163"/>
        <end position="181"/>
    </location>
</feature>
<dbReference type="GO" id="GO:0007189">
    <property type="term" value="P:adenylate cyclase-activating G protein-coupled receptor signaling pathway"/>
    <property type="evidence" value="ECO:0007669"/>
    <property type="project" value="TreeGrafter"/>
</dbReference>
<dbReference type="GO" id="GO:0006171">
    <property type="term" value="P:cAMP biosynthetic process"/>
    <property type="evidence" value="ECO:0007669"/>
    <property type="project" value="UniProtKB-KW"/>
</dbReference>
<keyword evidence="24 29" id="KW-0472">Membrane</keyword>
<evidence type="ECO:0000256" key="29">
    <source>
        <dbReference type="PIRNR" id="PIRNR039050"/>
    </source>
</evidence>
<keyword evidence="9" id="KW-1017">Isopeptide bond</keyword>
<keyword evidence="18 29" id="KW-0460">Magnesium</keyword>
<organism evidence="36 37">
    <name type="scientific">Polypedilum vanderplanki</name>
    <name type="common">Sleeping chironomid midge</name>
    <dbReference type="NCBI Taxonomy" id="319348"/>
    <lineage>
        <taxon>Eukaryota</taxon>
        <taxon>Metazoa</taxon>
        <taxon>Ecdysozoa</taxon>
        <taxon>Arthropoda</taxon>
        <taxon>Hexapoda</taxon>
        <taxon>Insecta</taxon>
        <taxon>Pterygota</taxon>
        <taxon>Neoptera</taxon>
        <taxon>Endopterygota</taxon>
        <taxon>Diptera</taxon>
        <taxon>Nematocera</taxon>
        <taxon>Chironomoidea</taxon>
        <taxon>Chironomidae</taxon>
        <taxon>Chironominae</taxon>
        <taxon>Polypedilum</taxon>
        <taxon>Polypedilum</taxon>
    </lineage>
</organism>
<evidence type="ECO:0000256" key="12">
    <source>
        <dbReference type="ARBA" id="ARBA00022692"/>
    </source>
</evidence>
<feature type="binding site" evidence="31">
    <location>
        <position position="285"/>
    </location>
    <ligand>
        <name>Mg(2+)</name>
        <dbReference type="ChEBI" id="CHEBI:18420"/>
        <label>2</label>
        <note>catalytic</note>
    </ligand>
</feature>
<protein>
    <recommendedName>
        <fullName evidence="29">adenylate cyclase</fullName>
        <ecNumber evidence="29">4.6.1.1</ecNumber>
    </recommendedName>
</protein>
<accession>A0A9J6C1T4</accession>
<dbReference type="InterPro" id="IPR001054">
    <property type="entry name" value="A/G_cyclase"/>
</dbReference>
<keyword evidence="13 29" id="KW-0479">Metal-binding</keyword>
<feature type="region of interest" description="Disordered" evidence="33">
    <location>
        <begin position="481"/>
        <end position="505"/>
    </location>
</feature>
<feature type="binding site" evidence="31">
    <location>
        <position position="285"/>
    </location>
    <ligand>
        <name>Mg(2+)</name>
        <dbReference type="ChEBI" id="CHEBI:18420"/>
        <label>1</label>
        <note>catalytic</note>
    </ligand>
</feature>
<feature type="binding site" evidence="30">
    <location>
        <position position="919"/>
    </location>
    <ligand>
        <name>ATP</name>
        <dbReference type="ChEBI" id="CHEBI:30616"/>
    </ligand>
</feature>
<evidence type="ECO:0000256" key="34">
    <source>
        <dbReference type="SAM" id="Phobius"/>
    </source>
</evidence>
<comment type="caution">
    <text evidence="36">The sequence shown here is derived from an EMBL/GenBank/DDBJ whole genome shotgun (WGS) entry which is preliminary data.</text>
</comment>
<evidence type="ECO:0000313" key="37">
    <source>
        <dbReference type="Proteomes" id="UP001107558"/>
    </source>
</evidence>
<dbReference type="OrthoDB" id="10261550at2759"/>
<comment type="function">
    <text evidence="29">Catalyzes the formation of the signaling molecule cAMP in response to G-protein signaling.</text>
</comment>
<evidence type="ECO:0000256" key="31">
    <source>
        <dbReference type="PIRSR" id="PIRSR039050-51"/>
    </source>
</evidence>
<dbReference type="GO" id="GO:0007608">
    <property type="term" value="P:sensory perception of smell"/>
    <property type="evidence" value="ECO:0007669"/>
    <property type="project" value="UniProtKB-KW"/>
</dbReference>
<feature type="binding site" evidence="30">
    <location>
        <position position="1046"/>
    </location>
    <ligand>
        <name>ATP</name>
        <dbReference type="ChEBI" id="CHEBI:30616"/>
    </ligand>
</feature>
<evidence type="ECO:0000256" key="3">
    <source>
        <dbReference type="ARBA" id="ARBA00004138"/>
    </source>
</evidence>
<feature type="binding site" evidence="31">
    <location>
        <position position="329"/>
    </location>
    <ligand>
        <name>Mg(2+)</name>
        <dbReference type="ChEBI" id="CHEBI:18420"/>
        <label>1</label>
        <note>catalytic</note>
    </ligand>
</feature>
<feature type="region of interest" description="Disordered" evidence="33">
    <location>
        <begin position="1"/>
        <end position="26"/>
    </location>
</feature>
<feature type="transmembrane region" description="Helical" evidence="34">
    <location>
        <begin position="783"/>
        <end position="800"/>
    </location>
</feature>
<feature type="domain" description="Guanylate cyclase" evidence="35">
    <location>
        <begin position="867"/>
        <end position="1012"/>
    </location>
</feature>
<feature type="transmembrane region" description="Helical" evidence="34">
    <location>
        <begin position="746"/>
        <end position="763"/>
    </location>
</feature>
<dbReference type="GO" id="GO:0005886">
    <property type="term" value="C:plasma membrane"/>
    <property type="evidence" value="ECO:0007669"/>
    <property type="project" value="UniProtKB-SubCell"/>
</dbReference>
<dbReference type="Gene3D" id="3.30.70.1230">
    <property type="entry name" value="Nucleotide cyclase"/>
    <property type="match status" value="2"/>
</dbReference>
<keyword evidence="17 29" id="KW-0067">ATP-binding</keyword>
<dbReference type="GO" id="GO:0004016">
    <property type="term" value="F:adenylate cyclase activity"/>
    <property type="evidence" value="ECO:0007669"/>
    <property type="project" value="UniProtKB-EC"/>
</dbReference>
<evidence type="ECO:0000256" key="26">
    <source>
        <dbReference type="ARBA" id="ARBA00023211"/>
    </source>
</evidence>
<dbReference type="SMART" id="SM00044">
    <property type="entry name" value="CYCc"/>
    <property type="match status" value="2"/>
</dbReference>
<dbReference type="SUPFAM" id="SSF55073">
    <property type="entry name" value="Nucleotide cyclase"/>
    <property type="match status" value="2"/>
</dbReference>
<evidence type="ECO:0000256" key="9">
    <source>
        <dbReference type="ARBA" id="ARBA00022499"/>
    </source>
</evidence>
<evidence type="ECO:0000256" key="14">
    <source>
        <dbReference type="ARBA" id="ARBA00022725"/>
    </source>
</evidence>
<feature type="binding site" evidence="30">
    <location>
        <begin position="999"/>
        <end position="1001"/>
    </location>
    <ligand>
        <name>ATP</name>
        <dbReference type="ChEBI" id="CHEBI:30616"/>
    </ligand>
</feature>
<dbReference type="InterPro" id="IPR018297">
    <property type="entry name" value="A/G_cyclase_CS"/>
</dbReference>
<evidence type="ECO:0000256" key="21">
    <source>
        <dbReference type="ARBA" id="ARBA00022989"/>
    </source>
</evidence>
<keyword evidence="27 29" id="KW-0456">Lyase</keyword>
<evidence type="ECO:0000256" key="11">
    <source>
        <dbReference type="ARBA" id="ARBA00022606"/>
    </source>
</evidence>
<dbReference type="GO" id="GO:0046872">
    <property type="term" value="F:metal ion binding"/>
    <property type="evidence" value="ECO:0007669"/>
    <property type="project" value="UniProtKB-KW"/>
</dbReference>
<dbReference type="CDD" id="cd07302">
    <property type="entry name" value="CHD"/>
    <property type="match status" value="2"/>
</dbReference>
<feature type="binding site" evidence="31">
    <location>
        <position position="329"/>
    </location>
    <ligand>
        <name>Mg(2+)</name>
        <dbReference type="ChEBI" id="CHEBI:18420"/>
        <label>2</label>
        <note>catalytic</note>
    </ligand>
</feature>
<evidence type="ECO:0000256" key="23">
    <source>
        <dbReference type="ARBA" id="ARBA00023034"/>
    </source>
</evidence>
<dbReference type="GO" id="GO:0005524">
    <property type="term" value="F:ATP binding"/>
    <property type="evidence" value="ECO:0007669"/>
    <property type="project" value="UniProtKB-UniRule"/>
</dbReference>
<dbReference type="Pfam" id="PF00211">
    <property type="entry name" value="Guanylate_cyc"/>
    <property type="match status" value="2"/>
</dbReference>
<feature type="binding site" evidence="30">
    <location>
        <position position="373"/>
    </location>
    <ligand>
        <name>ATP</name>
        <dbReference type="ChEBI" id="CHEBI:30616"/>
    </ligand>
</feature>
<keyword evidence="8" id="KW-0963">Cytoplasm</keyword>
<gene>
    <name evidence="36" type="ORF">PVAND_005718</name>
</gene>
<comment type="cofactor">
    <cofactor evidence="31">
        <name>Mg(2+)</name>
        <dbReference type="ChEBI" id="CHEBI:18420"/>
    </cofactor>
    <cofactor evidence="31">
        <name>Mn(2+)</name>
        <dbReference type="ChEBI" id="CHEBI:29035"/>
    </cofactor>
    <text evidence="31">Binds 2 magnesium ions per subunit. Is also active with manganese (in vitro).</text>
</comment>
<keyword evidence="21 34" id="KW-1133">Transmembrane helix</keyword>
<dbReference type="InterPro" id="IPR029787">
    <property type="entry name" value="Nucleotide_cyclase"/>
</dbReference>
<evidence type="ECO:0000256" key="17">
    <source>
        <dbReference type="ARBA" id="ARBA00022840"/>
    </source>
</evidence>
<evidence type="ECO:0000256" key="4">
    <source>
        <dbReference type="ARBA" id="ARBA00004496"/>
    </source>
</evidence>
<evidence type="ECO:0000259" key="35">
    <source>
        <dbReference type="PROSITE" id="PS50125"/>
    </source>
</evidence>
<feature type="transmembrane region" description="Helical" evidence="34">
    <location>
        <begin position="140"/>
        <end position="158"/>
    </location>
</feature>
<proteinExistence type="inferred from homology"/>
<name>A0A9J6C1T4_POLVA</name>
<evidence type="ECO:0000256" key="33">
    <source>
        <dbReference type="SAM" id="MobiDB-lite"/>
    </source>
</evidence>
<evidence type="ECO:0000256" key="10">
    <source>
        <dbReference type="ARBA" id="ARBA00022553"/>
    </source>
</evidence>
<dbReference type="InterPro" id="IPR030672">
    <property type="entry name" value="Adcy"/>
</dbReference>
<dbReference type="GO" id="GO:0005929">
    <property type="term" value="C:cilium"/>
    <property type="evidence" value="ECO:0007669"/>
    <property type="project" value="UniProtKB-SubCell"/>
</dbReference>
<dbReference type="AlphaFoldDB" id="A0A9J6C1T4"/>
<dbReference type="PANTHER" id="PTHR45627:SF30">
    <property type="entry name" value="ADENYLATE CYCLASE TYPE 3"/>
    <property type="match status" value="1"/>
</dbReference>
<feature type="compositionally biased region" description="Acidic residues" evidence="33">
    <location>
        <begin position="1124"/>
        <end position="1140"/>
    </location>
</feature>
<feature type="transmembrane region" description="Helical" evidence="34">
    <location>
        <begin position="638"/>
        <end position="657"/>
    </location>
</feature>
<keyword evidence="15" id="KW-0677">Repeat</keyword>
<dbReference type="FunFam" id="3.30.70.1230:FF:000006">
    <property type="entry name" value="Adenylate cyclase"/>
    <property type="match status" value="1"/>
</dbReference>
<keyword evidence="10" id="KW-0597">Phosphoprotein</keyword>
<evidence type="ECO:0000256" key="15">
    <source>
        <dbReference type="ARBA" id="ARBA00022737"/>
    </source>
</evidence>
<evidence type="ECO:0000256" key="30">
    <source>
        <dbReference type="PIRSR" id="PIRSR039050-50"/>
    </source>
</evidence>
<keyword evidence="37" id="KW-1185">Reference proteome</keyword>
<feature type="transmembrane region" description="Helical" evidence="34">
    <location>
        <begin position="569"/>
        <end position="587"/>
    </location>
</feature>
<evidence type="ECO:0000313" key="36">
    <source>
        <dbReference type="EMBL" id="KAG5675848.1"/>
    </source>
</evidence>
<feature type="transmembrane region" description="Helical" evidence="34">
    <location>
        <begin position="193"/>
        <end position="212"/>
    </location>
</feature>
<evidence type="ECO:0000256" key="18">
    <source>
        <dbReference type="ARBA" id="ARBA00022842"/>
    </source>
</evidence>
<keyword evidence="23" id="KW-0333">Golgi apparatus</keyword>
<feature type="transmembrane region" description="Helical" evidence="34">
    <location>
        <begin position="108"/>
        <end position="128"/>
    </location>
</feature>
<evidence type="ECO:0000256" key="28">
    <source>
        <dbReference type="ARBA" id="ARBA00023273"/>
    </source>
</evidence>
<keyword evidence="28" id="KW-0966">Cell projection</keyword>
<keyword evidence="20" id="KW-0112">Calmodulin-binding</keyword>
<evidence type="ECO:0000256" key="13">
    <source>
        <dbReference type="ARBA" id="ARBA00022723"/>
    </source>
</evidence>
<feature type="binding site" evidence="30">
    <location>
        <begin position="1006"/>
        <end position="1010"/>
    </location>
    <ligand>
        <name>ATP</name>
        <dbReference type="ChEBI" id="CHEBI:30616"/>
    </ligand>
</feature>
<feature type="binding site" evidence="30">
    <location>
        <begin position="285"/>
        <end position="290"/>
    </location>
    <ligand>
        <name>ATP</name>
        <dbReference type="ChEBI" id="CHEBI:30616"/>
    </ligand>
</feature>
<keyword evidence="12 34" id="KW-0812">Transmembrane</keyword>
<evidence type="ECO:0000256" key="1">
    <source>
        <dbReference type="ARBA" id="ARBA00001593"/>
    </source>
</evidence>
<evidence type="ECO:0000256" key="19">
    <source>
        <dbReference type="ARBA" id="ARBA00022843"/>
    </source>
</evidence>
<evidence type="ECO:0000256" key="20">
    <source>
        <dbReference type="ARBA" id="ARBA00022860"/>
    </source>
</evidence>
<sequence>MLEKQKSLENSTTRNGPERNSSSAIAPVSSSLPDAVLEKLYRSYSLKQKRSGLACFLAASIMFDLWAIVVPQGQSIESLGITCVFLLLNISLAVLLKFCGKSRIRGAVWEISPLLAWIFAISQLFLQLLMKGTVTPRDSLGWTVLLNFLVYITIPVVFQYTGILLAVGSFAIYISGIIGLAKNENYFWEQQTANILLILTAALIGLLCYFLGEGKQRRAFVEAKQSLEVKTLIEEQSAEQERLLLSVLPEHVAVKMRQDLGSNDSEQFKKIYMSRHENVSILYADIVGFTAISSTYCAQDLVKILNELFARFDRLAEKYQQLRIKILGDCYYCISGAPIEREDHAQLCVFMGLSMVKAIKYVQQKTNSPVDMRVGIHTGAILAGILGQRQWQYDVYSKDVELANKMESSGKAGRVHISEKTLSFLKGEFEVEPAYGEKREEALRIAGLKTYFITKVLKPFVAAEHVRNGVNNVEPKDIVIEPDGPSIVSKEDEDSKCTSPTECNDEEAKIGNNLREEDGMENYKNRLRKELVSRDGHSEIDKDTTIFLTFKDKSLETAYSEYREPYSSVPLIASLLVHVVGIIYSLFVLPRTFLHFVIVLPPTLLITLIVFISIAESFPDIVSASATIASKKFNDCVWLRRICAIFVIVLIGFSNALDMYASSLTKADEMSALSSSGNVSHVNLTSHAVLNGNHSYGPVAIFSSALNVSTTPYDTCMLPSYFNHFAILILIATTIVTQLSHLTKILLMSIITALYCAINVVLLEDAFKYEIYDTWNPGVPLRFILSAMLIAVTIALSILARHMDKIDRVIFKWKNEVSDQKEKASDMRRRNEALVYNILPEHVAEHFMGNRKRSHDELYSQSYAEVGVLFASMPNFTDFYSEETVNNQGLECLRFLNEVISDFDALLEQPQFQNIIKIKTIGSTYMAASGLNPSQISKTDDPITVKWAHLSLLVEFALELKKALQGINEQSFNHFVLKMGINHGPITAGVIGARKPHYDIWGNTVNVASRMESTGKAGAIQVTEETCQILQMFGYTFEQRGLVAVKGKGQLMTYYLIGKSDKLPTSPNLTKLQDIEIDQQLKESPKLQSQQAPESPNPLTLSSATASPSSVRLNQNYQPNNVDTEPENLESLESNCEESINDNNSKSSNIKHSENDPLLSDSSKPEINHFINDEKEALLDNAT</sequence>
<evidence type="ECO:0000256" key="8">
    <source>
        <dbReference type="ARBA" id="ARBA00022490"/>
    </source>
</evidence>
<comment type="subcellular location">
    <subcellularLocation>
        <location evidence="6">Cell membrane</location>
        <topology evidence="6">Multi-pass membrane protein</topology>
    </subcellularLocation>
    <subcellularLocation>
        <location evidence="3">Cell projection</location>
        <location evidence="3">Cilium</location>
    </subcellularLocation>
    <subcellularLocation>
        <location evidence="4">Cytoplasm</location>
    </subcellularLocation>
    <subcellularLocation>
        <location evidence="5">Golgi apparatus</location>
    </subcellularLocation>
</comment>
<feature type="compositionally biased region" description="Polar residues" evidence="33">
    <location>
        <begin position="8"/>
        <end position="20"/>
    </location>
</feature>
<dbReference type="GO" id="GO:0005516">
    <property type="term" value="F:calmodulin binding"/>
    <property type="evidence" value="ECO:0007669"/>
    <property type="project" value="UniProtKB-KW"/>
</dbReference>
<keyword evidence="11" id="KW-0716">Sensory transduction</keyword>
<comment type="catalytic activity">
    <reaction evidence="1 29">
        <text>ATP = 3',5'-cyclic AMP + diphosphate</text>
        <dbReference type="Rhea" id="RHEA:15389"/>
        <dbReference type="ChEBI" id="CHEBI:30616"/>
        <dbReference type="ChEBI" id="CHEBI:33019"/>
        <dbReference type="ChEBI" id="CHEBI:58165"/>
        <dbReference type="EC" id="4.6.1.1"/>
    </reaction>
</comment>
<dbReference type="PIRSF" id="PIRSF039050">
    <property type="entry name" value="Ade_cyc"/>
    <property type="match status" value="1"/>
</dbReference>
<feature type="transmembrane region" description="Helical" evidence="34">
    <location>
        <begin position="593"/>
        <end position="618"/>
    </location>
</feature>
<feature type="compositionally biased region" description="Basic and acidic residues" evidence="33">
    <location>
        <begin position="1163"/>
        <end position="1183"/>
    </location>
</feature>
<feature type="domain" description="Guanylate cyclase" evidence="35">
    <location>
        <begin position="280"/>
        <end position="407"/>
    </location>
</feature>
<feature type="transmembrane region" description="Helical" evidence="34">
    <location>
        <begin position="76"/>
        <end position="96"/>
    </location>
</feature>
<reference evidence="36" key="1">
    <citation type="submission" date="2021-03" db="EMBL/GenBank/DDBJ databases">
        <title>Chromosome level genome of the anhydrobiotic midge Polypedilum vanderplanki.</title>
        <authorList>
            <person name="Yoshida Y."/>
            <person name="Kikawada T."/>
            <person name="Gusev O."/>
        </authorList>
    </citation>
    <scope>NUCLEOTIDE SEQUENCE</scope>
    <source>
        <strain evidence="36">NIAS01</strain>
        <tissue evidence="36">Whole body or cell culture</tissue>
    </source>
</reference>
<dbReference type="PROSITE" id="PS50125">
    <property type="entry name" value="GUANYLATE_CYCLASE_2"/>
    <property type="match status" value="2"/>
</dbReference>
<keyword evidence="26 31" id="KW-0464">Manganese</keyword>
<evidence type="ECO:0000256" key="7">
    <source>
        <dbReference type="ARBA" id="ARBA00022475"/>
    </source>
</evidence>
<evidence type="ECO:0000256" key="25">
    <source>
        <dbReference type="ARBA" id="ARBA00023180"/>
    </source>
</evidence>
<dbReference type="Proteomes" id="UP001107558">
    <property type="component" value="Chromosome 2"/>
</dbReference>
<dbReference type="PROSITE" id="PS00452">
    <property type="entry name" value="GUANYLATE_CYCLASE_1"/>
    <property type="match status" value="1"/>
</dbReference>
<keyword evidence="25" id="KW-0325">Glycoprotein</keyword>
<comment type="cofactor">
    <cofactor evidence="2">
        <name>Mn(2+)</name>
        <dbReference type="ChEBI" id="CHEBI:29035"/>
    </cofactor>
</comment>
<dbReference type="EC" id="4.6.1.1" evidence="29"/>
<dbReference type="Pfam" id="PF16214">
    <property type="entry name" value="AC_N"/>
    <property type="match status" value="1"/>
</dbReference>
<keyword evidence="14" id="KW-0552">Olfaction</keyword>
<feature type="compositionally biased region" description="Low complexity" evidence="33">
    <location>
        <begin position="1141"/>
        <end position="1150"/>
    </location>
</feature>
<dbReference type="PANTHER" id="PTHR45627">
    <property type="entry name" value="ADENYLATE CYCLASE TYPE 1"/>
    <property type="match status" value="1"/>
</dbReference>
<comment type="similarity">
    <text evidence="29 32">Belongs to the adenylyl cyclase class-4/guanylyl cyclase family.</text>
</comment>